<dbReference type="InterPro" id="IPR016300">
    <property type="entry name" value="ATPase_ArsA/GET3"/>
</dbReference>
<comment type="similarity">
    <text evidence="1">Belongs to the arsA ATPase family.</text>
</comment>
<dbReference type="SUPFAM" id="SSF52540">
    <property type="entry name" value="P-loop containing nucleoside triphosphate hydrolases"/>
    <property type="match status" value="1"/>
</dbReference>
<organism evidence="3 4">
    <name type="scientific">Acidithrix ferrooxidans</name>
    <dbReference type="NCBI Taxonomy" id="1280514"/>
    <lineage>
        <taxon>Bacteria</taxon>
        <taxon>Bacillati</taxon>
        <taxon>Actinomycetota</taxon>
        <taxon>Acidimicrobiia</taxon>
        <taxon>Acidimicrobiales</taxon>
        <taxon>Acidimicrobiaceae</taxon>
        <taxon>Acidithrix</taxon>
    </lineage>
</organism>
<feature type="domain" description="ArsA/GET3 Anion-transporting ATPase-like" evidence="2">
    <location>
        <begin position="8"/>
        <end position="155"/>
    </location>
</feature>
<dbReference type="InterPro" id="IPR027417">
    <property type="entry name" value="P-loop_NTPase"/>
</dbReference>
<keyword evidence="3" id="KW-0378">Hydrolase</keyword>
<feature type="domain" description="ArsA/GET3 Anion-transporting ATPase-like" evidence="2">
    <location>
        <begin position="164"/>
        <end position="224"/>
    </location>
</feature>
<dbReference type="PANTHER" id="PTHR10803">
    <property type="entry name" value="ARSENICAL PUMP-DRIVING ATPASE ARSENITE-TRANSLOCATING ATPASE"/>
    <property type="match status" value="1"/>
</dbReference>
<gene>
    <name evidence="3" type="primary">arsA1</name>
    <name evidence="3" type="ORF">AXFE_02130</name>
</gene>
<accession>A0A0D8HP90</accession>
<dbReference type="PANTHER" id="PTHR10803:SF3">
    <property type="entry name" value="ATPASE GET3"/>
    <property type="match status" value="1"/>
</dbReference>
<sequence>MIETIQKTKVLIVAGKGGVGKSTLAATIASAAAFAKRKTVLVCLGESPITAELSVALQSKSEPFNDDLRLDILKLRPEEILIEYLEDHGMASMGRRLISSGVVSVIATAVPGIRELLILAKLKQMERSGEYDTIVLDAPASGHLLTFLSSPKGLSDIANVGLLKTQSQEVEELLKDPSRSRLIMVSLAEETPVLETIETISRLRDLSVINLGPVIINQVINPPSLSDEAKATLEASARSTSIAAAYQYIASRSAMQVRNLELLGRSLNETDTIQLPFLFTTQIRIQHIVELARLLNSPSVR</sequence>
<evidence type="ECO:0000313" key="4">
    <source>
        <dbReference type="Proteomes" id="UP000032360"/>
    </source>
</evidence>
<proteinExistence type="inferred from homology"/>
<dbReference type="Proteomes" id="UP000032360">
    <property type="component" value="Unassembled WGS sequence"/>
</dbReference>
<comment type="caution">
    <text evidence="3">The sequence shown here is derived from an EMBL/GenBank/DDBJ whole genome shotgun (WGS) entry which is preliminary data.</text>
</comment>
<dbReference type="InterPro" id="IPR025723">
    <property type="entry name" value="ArsA/GET3_ATPase-like"/>
</dbReference>
<dbReference type="GO" id="GO:0016887">
    <property type="term" value="F:ATP hydrolysis activity"/>
    <property type="evidence" value="ECO:0007669"/>
    <property type="project" value="InterPro"/>
</dbReference>
<evidence type="ECO:0000313" key="3">
    <source>
        <dbReference type="EMBL" id="KJF18926.1"/>
    </source>
</evidence>
<dbReference type="Gene3D" id="3.40.50.300">
    <property type="entry name" value="P-loop containing nucleotide triphosphate hydrolases"/>
    <property type="match status" value="1"/>
</dbReference>
<dbReference type="AlphaFoldDB" id="A0A0D8HP90"/>
<protein>
    <submittedName>
        <fullName evidence="3">Arsenical pump-driving ATPase</fullName>
        <ecNumber evidence="3">3.6.3.16</ecNumber>
    </submittedName>
</protein>
<evidence type="ECO:0000256" key="1">
    <source>
        <dbReference type="ARBA" id="ARBA00011040"/>
    </source>
</evidence>
<dbReference type="GO" id="GO:0005524">
    <property type="term" value="F:ATP binding"/>
    <property type="evidence" value="ECO:0007669"/>
    <property type="project" value="InterPro"/>
</dbReference>
<dbReference type="OrthoDB" id="5242836at2"/>
<name>A0A0D8HP90_9ACTN</name>
<dbReference type="RefSeq" id="WP_052604043.1">
    <property type="nucleotide sequence ID" value="NZ_JXYS01000003.1"/>
</dbReference>
<dbReference type="Pfam" id="PF02374">
    <property type="entry name" value="ArsA_ATPase"/>
    <property type="match status" value="2"/>
</dbReference>
<reference evidence="3 4" key="1">
    <citation type="submission" date="2015-01" db="EMBL/GenBank/DDBJ databases">
        <title>Draft genome of the acidophilic iron oxidizer Acidithrix ferrooxidans strain Py-F3.</title>
        <authorList>
            <person name="Poehlein A."/>
            <person name="Eisen S."/>
            <person name="Schloemann M."/>
            <person name="Johnson B.D."/>
            <person name="Daniel R."/>
            <person name="Muehling M."/>
        </authorList>
    </citation>
    <scope>NUCLEOTIDE SEQUENCE [LARGE SCALE GENOMIC DNA]</scope>
    <source>
        <strain evidence="3 4">Py-F3</strain>
    </source>
</reference>
<dbReference type="EMBL" id="JXYS01000003">
    <property type="protein sequence ID" value="KJF18926.1"/>
    <property type="molecule type" value="Genomic_DNA"/>
</dbReference>
<evidence type="ECO:0000259" key="2">
    <source>
        <dbReference type="Pfam" id="PF02374"/>
    </source>
</evidence>
<dbReference type="PATRIC" id="fig|1280514.3.peg.300"/>
<keyword evidence="4" id="KW-1185">Reference proteome</keyword>
<dbReference type="EC" id="3.6.3.16" evidence="3"/>
<dbReference type="STRING" id="1280514.AXFE_02130"/>